<feature type="domain" description="SMP-30/Gluconolactonase/LRE-like region" evidence="5">
    <location>
        <begin position="58"/>
        <end position="325"/>
    </location>
</feature>
<protein>
    <submittedName>
        <fullName evidence="6">Gluconolactonase</fullName>
    </submittedName>
</protein>
<gene>
    <name evidence="6" type="ORF">SAMN06297144_1641</name>
</gene>
<reference evidence="6 7" key="1">
    <citation type="submission" date="2017-07" db="EMBL/GenBank/DDBJ databases">
        <authorList>
            <person name="Sun Z.S."/>
            <person name="Albrecht U."/>
            <person name="Echele G."/>
            <person name="Lee C.C."/>
        </authorList>
    </citation>
    <scope>NUCLEOTIDE SEQUENCE [LARGE SCALE GENOMIC DNA]</scope>
    <source>
        <strain evidence="6 7">CGMCC 1.12672</strain>
    </source>
</reference>
<sequence>MTILLSRRACVAGLAVLPVLARAQAPEPAGGVQQLDPALARLIDPALRPEVLGRGYRWAEGPVWVRRGNYLLFADVPGNRIWRWRAGAGLDIFMEPSGLVGPVPDAFNEAGANGLAIDPAGRLVMADSGTRAVARLDLATRRKTILVDRYEGKRFNSPNTVAVARSGAIFFSDPPYGLKDQDGSPLRELDFQGLYRLDPDGSLHLLDRSHRRPNGIAISPDQRTLYLALSDETRPEVLAYPLDARGNVGQARVFSDMRAAQAAGGKGLPDGMVTDRAGNLFATGPGGVHVLTPAGKRLGIIATGKAVANCCFGGPTGSTLFMTSHDTLQRVETRTRGW</sequence>
<keyword evidence="3" id="KW-0862">Zinc</keyword>
<feature type="binding site" evidence="3">
    <location>
        <position position="159"/>
    </location>
    <ligand>
        <name>substrate</name>
    </ligand>
</feature>
<dbReference type="Gene3D" id="2.120.10.30">
    <property type="entry name" value="TolB, C-terminal domain"/>
    <property type="match status" value="1"/>
</dbReference>
<feature type="active site" description="Proton donor/acceptor" evidence="2">
    <location>
        <position position="270"/>
    </location>
</feature>
<dbReference type="InterPro" id="IPR013658">
    <property type="entry name" value="SGL"/>
</dbReference>
<evidence type="ECO:0000259" key="5">
    <source>
        <dbReference type="Pfam" id="PF08450"/>
    </source>
</evidence>
<organism evidence="6 7">
    <name type="scientific">Sphingomonas guangdongensis</name>
    <dbReference type="NCBI Taxonomy" id="1141890"/>
    <lineage>
        <taxon>Bacteria</taxon>
        <taxon>Pseudomonadati</taxon>
        <taxon>Pseudomonadota</taxon>
        <taxon>Alphaproteobacteria</taxon>
        <taxon>Sphingomonadales</taxon>
        <taxon>Sphingomonadaceae</taxon>
        <taxon>Sphingomonas</taxon>
    </lineage>
</organism>
<dbReference type="Proteomes" id="UP000219494">
    <property type="component" value="Unassembled WGS sequence"/>
</dbReference>
<dbReference type="InterPro" id="IPR051262">
    <property type="entry name" value="SMP-30/CGR1_Lactonase"/>
</dbReference>
<dbReference type="Pfam" id="PF08450">
    <property type="entry name" value="SGL"/>
    <property type="match status" value="1"/>
</dbReference>
<accession>A0A285QX32</accession>
<proteinExistence type="predicted"/>
<feature type="signal peptide" evidence="4">
    <location>
        <begin position="1"/>
        <end position="23"/>
    </location>
</feature>
<dbReference type="PRINTS" id="PR01790">
    <property type="entry name" value="SMP30FAMILY"/>
</dbReference>
<dbReference type="EMBL" id="OBMI01000002">
    <property type="protein sequence ID" value="SOB86535.1"/>
    <property type="molecule type" value="Genomic_DNA"/>
</dbReference>
<feature type="binding site" evidence="3">
    <location>
        <position position="214"/>
    </location>
    <ligand>
        <name>a divalent metal cation</name>
        <dbReference type="ChEBI" id="CHEBI:60240"/>
    </ligand>
</feature>
<dbReference type="InterPro" id="IPR011042">
    <property type="entry name" value="6-blade_b-propeller_TolB-like"/>
</dbReference>
<dbReference type="GO" id="GO:0016787">
    <property type="term" value="F:hydrolase activity"/>
    <property type="evidence" value="ECO:0007669"/>
    <property type="project" value="UniProtKB-KW"/>
</dbReference>
<dbReference type="PANTHER" id="PTHR47572">
    <property type="entry name" value="LIPOPROTEIN-RELATED"/>
    <property type="match status" value="1"/>
</dbReference>
<dbReference type="OrthoDB" id="30052at2"/>
<feature type="chain" id="PRO_5013193810" evidence="4">
    <location>
        <begin position="24"/>
        <end position="338"/>
    </location>
</feature>
<name>A0A285QX32_9SPHN</name>
<dbReference type="GO" id="GO:0046872">
    <property type="term" value="F:metal ion binding"/>
    <property type="evidence" value="ECO:0007669"/>
    <property type="project" value="UniProtKB-KW"/>
</dbReference>
<dbReference type="SUPFAM" id="SSF63829">
    <property type="entry name" value="Calcium-dependent phosphotriesterase"/>
    <property type="match status" value="1"/>
</dbReference>
<dbReference type="RefSeq" id="WP_097063554.1">
    <property type="nucleotide sequence ID" value="NZ_OBMI01000002.1"/>
</dbReference>
<keyword evidence="1" id="KW-0378">Hydrolase</keyword>
<evidence type="ECO:0000313" key="7">
    <source>
        <dbReference type="Proteomes" id="UP000219494"/>
    </source>
</evidence>
<dbReference type="PANTHER" id="PTHR47572:SF4">
    <property type="entry name" value="LACTONASE DRP35"/>
    <property type="match status" value="1"/>
</dbReference>
<evidence type="ECO:0000256" key="1">
    <source>
        <dbReference type="ARBA" id="ARBA00022801"/>
    </source>
</evidence>
<keyword evidence="7" id="KW-1185">Reference proteome</keyword>
<evidence type="ECO:0000256" key="3">
    <source>
        <dbReference type="PIRSR" id="PIRSR605511-2"/>
    </source>
</evidence>
<keyword evidence="4" id="KW-0732">Signal</keyword>
<comment type="cofactor">
    <cofactor evidence="3">
        <name>Zn(2+)</name>
        <dbReference type="ChEBI" id="CHEBI:29105"/>
    </cofactor>
    <text evidence="3">Binds 1 divalent metal cation per subunit.</text>
</comment>
<dbReference type="AlphaFoldDB" id="A0A285QX32"/>
<feature type="binding site" evidence="3">
    <location>
        <position position="270"/>
    </location>
    <ligand>
        <name>a divalent metal cation</name>
        <dbReference type="ChEBI" id="CHEBI:60240"/>
    </ligand>
</feature>
<feature type="binding site" evidence="3">
    <location>
        <position position="60"/>
    </location>
    <ligand>
        <name>a divalent metal cation</name>
        <dbReference type="ChEBI" id="CHEBI:60240"/>
    </ligand>
</feature>
<dbReference type="InterPro" id="IPR005511">
    <property type="entry name" value="SMP-30"/>
</dbReference>
<evidence type="ECO:0000256" key="4">
    <source>
        <dbReference type="SAM" id="SignalP"/>
    </source>
</evidence>
<feature type="binding site" evidence="3">
    <location>
        <position position="182"/>
    </location>
    <ligand>
        <name>substrate</name>
    </ligand>
</feature>
<evidence type="ECO:0000313" key="6">
    <source>
        <dbReference type="EMBL" id="SOB86535.1"/>
    </source>
</evidence>
<evidence type="ECO:0000256" key="2">
    <source>
        <dbReference type="PIRSR" id="PIRSR605511-1"/>
    </source>
</evidence>
<keyword evidence="3" id="KW-0479">Metal-binding</keyword>